<evidence type="ECO:0000256" key="1">
    <source>
        <dbReference type="ARBA" id="ARBA00022801"/>
    </source>
</evidence>
<organism evidence="3">
    <name type="scientific">Clostridium butyricum</name>
    <dbReference type="NCBI Taxonomy" id="1492"/>
    <lineage>
        <taxon>Bacteria</taxon>
        <taxon>Bacillati</taxon>
        <taxon>Bacillota</taxon>
        <taxon>Clostridia</taxon>
        <taxon>Eubacteriales</taxon>
        <taxon>Clostridiaceae</taxon>
        <taxon>Clostridium</taxon>
    </lineage>
</organism>
<dbReference type="PANTHER" id="PTHR43329">
    <property type="entry name" value="EPOXIDE HYDROLASE"/>
    <property type="match status" value="1"/>
</dbReference>
<dbReference type="AlphaFoldDB" id="A0A6N3CIJ4"/>
<dbReference type="RefSeq" id="WP_002581252.1">
    <property type="nucleotide sequence ID" value="NZ_CACRTU010000014.1"/>
</dbReference>
<reference evidence="3" key="1">
    <citation type="submission" date="2019-11" db="EMBL/GenBank/DDBJ databases">
        <authorList>
            <person name="Feng L."/>
        </authorList>
    </citation>
    <scope>NUCLEOTIDE SEQUENCE</scope>
    <source>
        <strain evidence="3">CButyricumLFYP62</strain>
    </source>
</reference>
<dbReference type="GO" id="GO:0006508">
    <property type="term" value="P:proteolysis"/>
    <property type="evidence" value="ECO:0007669"/>
    <property type="project" value="InterPro"/>
</dbReference>
<dbReference type="EMBL" id="CACRTU010000014">
    <property type="protein sequence ID" value="VYU13687.1"/>
    <property type="molecule type" value="Genomic_DNA"/>
</dbReference>
<name>A0A6N3CIJ4_CLOBU</name>
<dbReference type="Gene3D" id="3.40.50.1820">
    <property type="entry name" value="alpha/beta hydrolase"/>
    <property type="match status" value="1"/>
</dbReference>
<proteinExistence type="predicted"/>
<protein>
    <submittedName>
        <fullName evidence="3">Alpha/beta hydrolase family protein</fullName>
    </submittedName>
</protein>
<sequence>MLISIYCFVVLIIMSIIVTLCIIEKKKKLYNSHKIINKEGIDEEVILEIGGIKQYLYIRGENLNKPVILFLHGGPGTSMIPELHTYQYLWEKDYVFVNYDQRSANMSYYLNKKNWNEVSKTIECNIFIKDAKEIVDYLLKRFNKNKIIIMGHSWGSFVGIKFAQMYPEITYAYIGIGQVMNYKKSMIQLAHEVKSKINSNDKNKSVIDSIIDELHADKRLGLKLVSKLVTLSQKYLRQTKHNETLMMFCQSLISPHMPLKYIPYYAKSNKYNNVLYDTVFNWNIYEYKKSYKCPIILVSGELDYACIFDTGNFIEYINAPYKCNIVIKDSGHICMMENPGEFFNKINTRLKEISVLKNS</sequence>
<dbReference type="GO" id="GO:0008233">
    <property type="term" value="F:peptidase activity"/>
    <property type="evidence" value="ECO:0007669"/>
    <property type="project" value="InterPro"/>
</dbReference>
<evidence type="ECO:0000259" key="2">
    <source>
        <dbReference type="Pfam" id="PF12146"/>
    </source>
</evidence>
<gene>
    <name evidence="3" type="ORF">CBLFYP62_01537</name>
</gene>
<accession>A0A6N3CIJ4</accession>
<evidence type="ECO:0000313" key="3">
    <source>
        <dbReference type="EMBL" id="VYU13687.1"/>
    </source>
</evidence>
<dbReference type="Pfam" id="PF12146">
    <property type="entry name" value="Hydrolase_4"/>
    <property type="match status" value="1"/>
</dbReference>
<dbReference type="PRINTS" id="PR00793">
    <property type="entry name" value="PROAMNOPTASE"/>
</dbReference>
<keyword evidence="1 3" id="KW-0378">Hydrolase</keyword>
<dbReference type="InterPro" id="IPR022742">
    <property type="entry name" value="Hydrolase_4"/>
</dbReference>
<dbReference type="InterPro" id="IPR029058">
    <property type="entry name" value="AB_hydrolase_fold"/>
</dbReference>
<feature type="domain" description="Serine aminopeptidase S33" evidence="2">
    <location>
        <begin position="65"/>
        <end position="194"/>
    </location>
</feature>
<dbReference type="SUPFAM" id="SSF53474">
    <property type="entry name" value="alpha/beta-Hydrolases"/>
    <property type="match status" value="1"/>
</dbReference>
<dbReference type="InterPro" id="IPR002410">
    <property type="entry name" value="Peptidase_S33"/>
</dbReference>